<dbReference type="EMBL" id="JANBPT010000013">
    <property type="protein sequence ID" value="KAJ1930182.1"/>
    <property type="molecule type" value="Genomic_DNA"/>
</dbReference>
<evidence type="ECO:0000313" key="4">
    <source>
        <dbReference type="Proteomes" id="UP001150569"/>
    </source>
</evidence>
<feature type="region of interest" description="Disordered" evidence="2">
    <location>
        <begin position="1"/>
        <end position="85"/>
    </location>
</feature>
<feature type="region of interest" description="Disordered" evidence="2">
    <location>
        <begin position="640"/>
        <end position="757"/>
    </location>
</feature>
<keyword evidence="4" id="KW-1185">Reference proteome</keyword>
<feature type="region of interest" description="Disordered" evidence="2">
    <location>
        <begin position="332"/>
        <end position="476"/>
    </location>
</feature>
<evidence type="ECO:0000256" key="2">
    <source>
        <dbReference type="SAM" id="MobiDB-lite"/>
    </source>
</evidence>
<reference evidence="3" key="1">
    <citation type="submission" date="2022-07" db="EMBL/GenBank/DDBJ databases">
        <title>Phylogenomic reconstructions and comparative analyses of Kickxellomycotina fungi.</title>
        <authorList>
            <person name="Reynolds N.K."/>
            <person name="Stajich J.E."/>
            <person name="Barry K."/>
            <person name="Grigoriev I.V."/>
            <person name="Crous P."/>
            <person name="Smith M.E."/>
        </authorList>
    </citation>
    <scope>NUCLEOTIDE SEQUENCE</scope>
    <source>
        <strain evidence="3">RSA 861</strain>
    </source>
</reference>
<feature type="compositionally biased region" description="Low complexity" evidence="2">
    <location>
        <begin position="662"/>
        <end position="689"/>
    </location>
</feature>
<feature type="compositionally biased region" description="Low complexity" evidence="2">
    <location>
        <begin position="11"/>
        <end position="22"/>
    </location>
</feature>
<feature type="compositionally biased region" description="Polar residues" evidence="2">
    <location>
        <begin position="693"/>
        <end position="705"/>
    </location>
</feature>
<feature type="compositionally biased region" description="Acidic residues" evidence="2">
    <location>
        <begin position="430"/>
        <end position="447"/>
    </location>
</feature>
<evidence type="ECO:0000313" key="3">
    <source>
        <dbReference type="EMBL" id="KAJ1930182.1"/>
    </source>
</evidence>
<protein>
    <submittedName>
        <fullName evidence="3">Uncharacterized protein</fullName>
    </submittedName>
</protein>
<feature type="compositionally biased region" description="Pro residues" evidence="2">
    <location>
        <begin position="784"/>
        <end position="796"/>
    </location>
</feature>
<feature type="coiled-coil region" evidence="1">
    <location>
        <begin position="144"/>
        <end position="203"/>
    </location>
</feature>
<feature type="compositionally biased region" description="Polar residues" evidence="2">
    <location>
        <begin position="408"/>
        <end position="421"/>
    </location>
</feature>
<evidence type="ECO:0000256" key="1">
    <source>
        <dbReference type="SAM" id="Coils"/>
    </source>
</evidence>
<feature type="compositionally biased region" description="Basic and acidic residues" evidence="2">
    <location>
        <begin position="386"/>
        <end position="397"/>
    </location>
</feature>
<dbReference type="AlphaFoldDB" id="A0A9W8E3C6"/>
<comment type="caution">
    <text evidence="3">The sequence shown here is derived from an EMBL/GenBank/DDBJ whole genome shotgun (WGS) entry which is preliminary data.</text>
</comment>
<keyword evidence="1" id="KW-0175">Coiled coil</keyword>
<feature type="compositionally biased region" description="Pro residues" evidence="2">
    <location>
        <begin position="354"/>
        <end position="373"/>
    </location>
</feature>
<accession>A0A9W8E3C6</accession>
<proteinExistence type="predicted"/>
<feature type="compositionally biased region" description="Low complexity" evidence="2">
    <location>
        <begin position="32"/>
        <end position="41"/>
    </location>
</feature>
<feature type="region of interest" description="Disordered" evidence="2">
    <location>
        <begin position="540"/>
        <end position="613"/>
    </location>
</feature>
<name>A0A9W8E3C6_9FUNG</name>
<gene>
    <name evidence="3" type="ORF">IWQ60_000507</name>
</gene>
<dbReference type="Proteomes" id="UP001150569">
    <property type="component" value="Unassembled WGS sequence"/>
</dbReference>
<organism evidence="3 4">
    <name type="scientific">Tieghemiomyces parasiticus</name>
    <dbReference type="NCBI Taxonomy" id="78921"/>
    <lineage>
        <taxon>Eukaryota</taxon>
        <taxon>Fungi</taxon>
        <taxon>Fungi incertae sedis</taxon>
        <taxon>Zoopagomycota</taxon>
        <taxon>Kickxellomycotina</taxon>
        <taxon>Dimargaritomycetes</taxon>
        <taxon>Dimargaritales</taxon>
        <taxon>Dimargaritaceae</taxon>
        <taxon>Tieghemiomyces</taxon>
    </lineage>
</organism>
<sequence length="838" mass="90264">MSFVVHRTSEPRSLSPSRSSLDLSRESTPGTVRPVSVLDSPVPSPSYIPSERRSDIIGKRRSNSVVFSSPLNPRPSVSGPAPSQKTLVISPNDTATKRLSTFFTGASQMSVSMRQRLRQNSESSTIQEVMQQMELLNRDFTVQISEYQDHINNVEGQNKTLVAENEDLKRRLRKLEYERARDVRQLEARLQKLERRYTDDFANIKEVHSTKTDDLLRTIEDLAAANGVYKTTLQQHRIDIPVTLAGVEANVLVLPPSTVTARRDPGRSDRDFIEQHYRTVLNRPLHSDARITTALASIDQSLELMREQLVVTSQWYGDDLLTVLTGFTNDLPGPTDQESTLAKYHAQSTSPSGSKPPSPPCTVTPPPRLPTPDPTDGSDPLFSPKFDFRVTDSEGSRRTSVGSGRSAITLSAPTKCESTGMDSAVSGQSDGDDDDEDEGQATEELDTSDSGSSDGDGDEEFPAYPFAEITERRRPRSGFQPSLLVAKLEHLSLLQTGTTEPPAVEGPAPVPGQVWIAGNGVHNSPHRAAVTPEPVVSSAHLVRSGPHSPYSLPERAETGPALTVGPSPSRTNGAYAPPPDGEPVNQVPVGSHRAATDPSLVPTYPPATGAGSLPRARAITRHASPLSRPLTRASLSDLRAGRSADPLPTGPHNSGYGPASPNPLNSHPSPLSGRSYSSSASFATTSLPAIHTPTGSHSATATPGSTAVRFGPRALRPAPEDLFPQRPPSRPLSRAAPISTPARKAAHRLSLPPTPHALPVEMADPYHQYPQHHQHHQLAVTGRHPPPPHQPLPPPATQTAWLSPGTGRSASPVPLMSYATYHSYQPSVELGSSPSSLH</sequence>
<dbReference type="OrthoDB" id="5598674at2759"/>
<feature type="region of interest" description="Disordered" evidence="2">
    <location>
        <begin position="770"/>
        <end position="813"/>
    </location>
</feature>